<dbReference type="Proteomes" id="UP001396334">
    <property type="component" value="Unassembled WGS sequence"/>
</dbReference>
<accession>A0ABR2QT41</accession>
<proteinExistence type="predicted"/>
<dbReference type="EMBL" id="JBBPBN010000033">
    <property type="protein sequence ID" value="KAK9003667.1"/>
    <property type="molecule type" value="Genomic_DNA"/>
</dbReference>
<dbReference type="PANTHER" id="PTHR31286:SF180">
    <property type="entry name" value="OS10G0362600 PROTEIN"/>
    <property type="match status" value="1"/>
</dbReference>
<evidence type="ECO:0000313" key="4">
    <source>
        <dbReference type="Proteomes" id="UP001396334"/>
    </source>
</evidence>
<feature type="domain" description="DUF4283" evidence="2">
    <location>
        <begin position="35"/>
        <end position="110"/>
    </location>
</feature>
<sequence>MASKSFLNQFNDLDFTNEEQGAIFTPAIPWDSVTEDSHLTIIGKLISSNPVDDNAVVRAFQGIWKNDKIVHITSLKPRYYRIKFPTEDIRNDILARGPWTFKGGWLALAASNPDNSIDDYTFFTMNVWIRIYGIPSVLMEDDDTANHIGNSLVRRCVAIGGSGPSPKLCPLQYERLPTLCHGCGLIGHALEHYVAAVNTPNRSIPRAANVTTDSISDKHPSMAAATEPGVTTKALSVADIAPVGAKLANAAMMETLSHTKDNDPDPILVSTPPVDVNNKAQIDKVLESSTNDSLGSTMVPTLNNLEEPEGFIDFLNTTNETSSEVPYLLDNVGMDAAPNTLLPIPREGGLEYDLGKSFLATSNMLDIFDAWISNQSFPHTAKIDEESPLLIPRGTKRRLSMPHDSKFKKAKPPPIISKTRAGMSSVKNSSADVVSQPRRGK</sequence>
<gene>
    <name evidence="3" type="ORF">V6N11_084301</name>
</gene>
<evidence type="ECO:0000313" key="3">
    <source>
        <dbReference type="EMBL" id="KAK9003667.1"/>
    </source>
</evidence>
<organism evidence="3 4">
    <name type="scientific">Hibiscus sabdariffa</name>
    <name type="common">roselle</name>
    <dbReference type="NCBI Taxonomy" id="183260"/>
    <lineage>
        <taxon>Eukaryota</taxon>
        <taxon>Viridiplantae</taxon>
        <taxon>Streptophyta</taxon>
        <taxon>Embryophyta</taxon>
        <taxon>Tracheophyta</taxon>
        <taxon>Spermatophyta</taxon>
        <taxon>Magnoliopsida</taxon>
        <taxon>eudicotyledons</taxon>
        <taxon>Gunneridae</taxon>
        <taxon>Pentapetalae</taxon>
        <taxon>rosids</taxon>
        <taxon>malvids</taxon>
        <taxon>Malvales</taxon>
        <taxon>Malvaceae</taxon>
        <taxon>Malvoideae</taxon>
        <taxon>Hibiscus</taxon>
    </lineage>
</organism>
<protein>
    <recommendedName>
        <fullName evidence="2">DUF4283 domain-containing protein</fullName>
    </recommendedName>
</protein>
<name>A0ABR2QT41_9ROSI</name>
<dbReference type="InterPro" id="IPR040256">
    <property type="entry name" value="At4g02000-like"/>
</dbReference>
<dbReference type="PANTHER" id="PTHR31286">
    <property type="entry name" value="GLYCINE-RICH CELL WALL STRUCTURAL PROTEIN 1.8-LIKE"/>
    <property type="match status" value="1"/>
</dbReference>
<reference evidence="3 4" key="1">
    <citation type="journal article" date="2024" name="G3 (Bethesda)">
        <title>Genome assembly of Hibiscus sabdariffa L. provides insights into metabolisms of medicinal natural products.</title>
        <authorList>
            <person name="Kim T."/>
        </authorList>
    </citation>
    <scope>NUCLEOTIDE SEQUENCE [LARGE SCALE GENOMIC DNA]</scope>
    <source>
        <strain evidence="3">TK-2024</strain>
        <tissue evidence="3">Old leaves</tissue>
    </source>
</reference>
<evidence type="ECO:0000259" key="2">
    <source>
        <dbReference type="Pfam" id="PF14111"/>
    </source>
</evidence>
<comment type="caution">
    <text evidence="3">The sequence shown here is derived from an EMBL/GenBank/DDBJ whole genome shotgun (WGS) entry which is preliminary data.</text>
</comment>
<keyword evidence="4" id="KW-1185">Reference proteome</keyword>
<dbReference type="InterPro" id="IPR025558">
    <property type="entry name" value="DUF4283"/>
</dbReference>
<dbReference type="Pfam" id="PF14111">
    <property type="entry name" value="DUF4283"/>
    <property type="match status" value="1"/>
</dbReference>
<evidence type="ECO:0000256" key="1">
    <source>
        <dbReference type="SAM" id="MobiDB-lite"/>
    </source>
</evidence>
<feature type="region of interest" description="Disordered" evidence="1">
    <location>
        <begin position="388"/>
        <end position="441"/>
    </location>
</feature>